<reference evidence="1 2" key="1">
    <citation type="submission" date="2018-02" db="EMBL/GenBank/DDBJ databases">
        <title>Whole genome sequencing of endophytic bacterium.</title>
        <authorList>
            <person name="Eedara R."/>
            <person name="Podile A.R."/>
        </authorList>
    </citation>
    <scope>NUCLEOTIDE SEQUENCE [LARGE SCALE GENOMIC DNA]</scope>
    <source>
        <strain evidence="1 2">RP1T</strain>
    </source>
</reference>
<evidence type="ECO:0000313" key="1">
    <source>
        <dbReference type="EMBL" id="PRH86719.1"/>
    </source>
</evidence>
<gene>
    <name evidence="1" type="ORF">C5L14_15540</name>
</gene>
<dbReference type="InterPro" id="IPR025148">
    <property type="entry name" value="AtzG-like"/>
</dbReference>
<protein>
    <submittedName>
        <fullName evidence="1">DUF4089 domain-containing protein</fullName>
    </submittedName>
</protein>
<dbReference type="RefSeq" id="WP_105862950.1">
    <property type="nucleotide sequence ID" value="NZ_PUEJ01000005.1"/>
</dbReference>
<dbReference type="Pfam" id="PF13318">
    <property type="entry name" value="AtzG-like"/>
    <property type="match status" value="1"/>
</dbReference>
<accession>A0A2S9QBJ3</accession>
<sequence>MSGKPEFDAQAVIDAMAPMIGIEIDPDFREGVAANLKLTADLAQLVLSFPIEDGDQPAAVFEA</sequence>
<dbReference type="EMBL" id="PUEJ01000005">
    <property type="protein sequence ID" value="PRH86719.1"/>
    <property type="molecule type" value="Genomic_DNA"/>
</dbReference>
<dbReference type="Proteomes" id="UP000237682">
    <property type="component" value="Unassembled WGS sequence"/>
</dbReference>
<dbReference type="AlphaFoldDB" id="A0A2S9QBJ3"/>
<name>A0A2S9QBJ3_9HYPH</name>
<comment type="caution">
    <text evidence="1">The sequence shown here is derived from an EMBL/GenBank/DDBJ whole genome shotgun (WGS) entry which is preliminary data.</text>
</comment>
<organism evidence="1 2">
    <name type="scientific">Labrys okinawensis</name>
    <dbReference type="NCBI Taxonomy" id="346911"/>
    <lineage>
        <taxon>Bacteria</taxon>
        <taxon>Pseudomonadati</taxon>
        <taxon>Pseudomonadota</taxon>
        <taxon>Alphaproteobacteria</taxon>
        <taxon>Hyphomicrobiales</taxon>
        <taxon>Xanthobacteraceae</taxon>
        <taxon>Labrys</taxon>
    </lineage>
</organism>
<evidence type="ECO:0000313" key="2">
    <source>
        <dbReference type="Proteomes" id="UP000237682"/>
    </source>
</evidence>
<keyword evidence="2" id="KW-1185">Reference proteome</keyword>
<dbReference type="OrthoDB" id="7933911at2"/>
<proteinExistence type="predicted"/>